<keyword evidence="1" id="KW-0378">Hydrolase</keyword>
<gene>
    <name evidence="1" type="ORF">H6G83_06545</name>
</gene>
<evidence type="ECO:0000313" key="1">
    <source>
        <dbReference type="EMBL" id="MBD2500281.1"/>
    </source>
</evidence>
<name>A0ABR8D020_9NOST</name>
<keyword evidence="1" id="KW-0540">Nuclease</keyword>
<protein>
    <submittedName>
        <fullName evidence="1">Type II restriction endonuclease</fullName>
    </submittedName>
</protein>
<proteinExistence type="predicted"/>
<comment type="caution">
    <text evidence="1">The sequence shown here is derived from an EMBL/GenBank/DDBJ whole genome shotgun (WGS) entry which is preliminary data.</text>
</comment>
<reference evidence="1 2" key="1">
    <citation type="journal article" date="2020" name="ISME J.">
        <title>Comparative genomics reveals insights into cyanobacterial evolution and habitat adaptation.</title>
        <authorList>
            <person name="Chen M.Y."/>
            <person name="Teng W.K."/>
            <person name="Zhao L."/>
            <person name="Hu C.X."/>
            <person name="Zhou Y.K."/>
            <person name="Han B.P."/>
            <person name="Song L.R."/>
            <person name="Shu W.S."/>
        </authorList>
    </citation>
    <scope>NUCLEOTIDE SEQUENCE [LARGE SCALE GENOMIC DNA]</scope>
    <source>
        <strain evidence="1 2">FACHB-119</strain>
    </source>
</reference>
<sequence>MDSNEINFLEAIADSYGIDKNSVIFKYIERKTRASERGSKARRSLGNLYALYVLAQDYINENFEGSSFTELMQRMKAMPFGAKLQNHPLDNRLNDEVKRQYKVSDNMLPVQPANLGDGRKARKISVDLLSEHNMNPSSCASFIVDAIDSYITIIDSNQTAYLNQIEAANTDLEIAELIAEAFAYNSDARLFEIISFGLLYLHFAKTTVSFSIDGKNFSQQLTLYRTGRTNANDGGIDFVLKPLGNFFQVTETLDFKKYFLDFEKINRFPMSFVIKTNLTQKEVRDKIKKDAVQLYSVEQVEVYMNLFEEIYTLNELRNILDQIKESHDSISQLKEIVVQCFKLEYGLLD</sequence>
<dbReference type="Proteomes" id="UP000661112">
    <property type="component" value="Unassembled WGS sequence"/>
</dbReference>
<dbReference type="GO" id="GO:0004519">
    <property type="term" value="F:endonuclease activity"/>
    <property type="evidence" value="ECO:0007669"/>
    <property type="project" value="UniProtKB-KW"/>
</dbReference>
<keyword evidence="1" id="KW-0255">Endonuclease</keyword>
<evidence type="ECO:0000313" key="2">
    <source>
        <dbReference type="Proteomes" id="UP000661112"/>
    </source>
</evidence>
<organism evidence="1 2">
    <name type="scientific">Anabaena azotica FACHB-119</name>
    <dbReference type="NCBI Taxonomy" id="947527"/>
    <lineage>
        <taxon>Bacteria</taxon>
        <taxon>Bacillati</taxon>
        <taxon>Cyanobacteriota</taxon>
        <taxon>Cyanophyceae</taxon>
        <taxon>Nostocales</taxon>
        <taxon>Nostocaceae</taxon>
        <taxon>Anabaena</taxon>
        <taxon>Anabaena azotica</taxon>
    </lineage>
</organism>
<dbReference type="RefSeq" id="WP_190468769.1">
    <property type="nucleotide sequence ID" value="NZ_JACJSG010000007.1"/>
</dbReference>
<keyword evidence="2" id="KW-1185">Reference proteome</keyword>
<accession>A0ABR8D020</accession>
<dbReference type="EMBL" id="JACJSG010000007">
    <property type="protein sequence ID" value="MBD2500281.1"/>
    <property type="molecule type" value="Genomic_DNA"/>
</dbReference>